<dbReference type="AlphaFoldDB" id="A0A0E9SXT8"/>
<organism evidence="1">
    <name type="scientific">Anguilla anguilla</name>
    <name type="common">European freshwater eel</name>
    <name type="synonym">Muraena anguilla</name>
    <dbReference type="NCBI Taxonomy" id="7936"/>
    <lineage>
        <taxon>Eukaryota</taxon>
        <taxon>Metazoa</taxon>
        <taxon>Chordata</taxon>
        <taxon>Craniata</taxon>
        <taxon>Vertebrata</taxon>
        <taxon>Euteleostomi</taxon>
        <taxon>Actinopterygii</taxon>
        <taxon>Neopterygii</taxon>
        <taxon>Teleostei</taxon>
        <taxon>Anguilliformes</taxon>
        <taxon>Anguillidae</taxon>
        <taxon>Anguilla</taxon>
    </lineage>
</organism>
<reference evidence="1" key="1">
    <citation type="submission" date="2014-11" db="EMBL/GenBank/DDBJ databases">
        <authorList>
            <person name="Amaro Gonzalez C."/>
        </authorList>
    </citation>
    <scope>NUCLEOTIDE SEQUENCE</scope>
</reference>
<proteinExistence type="predicted"/>
<sequence length="35" mass="3978">MLLQSINQFYLYSAFNKGALSQSSFIENQPPKSKP</sequence>
<evidence type="ECO:0000313" key="1">
    <source>
        <dbReference type="EMBL" id="JAH45328.1"/>
    </source>
</evidence>
<name>A0A0E9SXT8_ANGAN</name>
<accession>A0A0E9SXT8</accession>
<reference evidence="1" key="2">
    <citation type="journal article" date="2015" name="Fish Shellfish Immunol.">
        <title>Early steps in the European eel (Anguilla anguilla)-Vibrio vulnificus interaction in the gills: Role of the RtxA13 toxin.</title>
        <authorList>
            <person name="Callol A."/>
            <person name="Pajuelo D."/>
            <person name="Ebbesson L."/>
            <person name="Teles M."/>
            <person name="MacKenzie S."/>
            <person name="Amaro C."/>
        </authorList>
    </citation>
    <scope>NUCLEOTIDE SEQUENCE</scope>
</reference>
<dbReference type="EMBL" id="GBXM01063249">
    <property type="protein sequence ID" value="JAH45328.1"/>
    <property type="molecule type" value="Transcribed_RNA"/>
</dbReference>
<protein>
    <submittedName>
        <fullName evidence="1">Uncharacterized protein</fullName>
    </submittedName>
</protein>